<name>A0A8H3XJ01_GIGMA</name>
<proteinExistence type="predicted"/>
<sequence length="146" mass="17728">MTYSFCTICKRNTCQGKRHLYTKFHQERLQRKLDKQKSEYQKYKIFIKNVTLAYDINKQPDFWCIFCEIEVKPTFQSEERQIACEHIFNHIATKNHHSNVIKYFKEHNADRKLTREFILSKDDIEKFNERILEVQFSDPGNNEKIS</sequence>
<dbReference type="EMBL" id="WTPW01001002">
    <property type="protein sequence ID" value="KAF0463400.1"/>
    <property type="molecule type" value="Genomic_DNA"/>
</dbReference>
<evidence type="ECO:0000313" key="1">
    <source>
        <dbReference type="EMBL" id="KAF0463400.1"/>
    </source>
</evidence>
<gene>
    <name evidence="1" type="ORF">F8M41_000176</name>
</gene>
<evidence type="ECO:0000313" key="2">
    <source>
        <dbReference type="Proteomes" id="UP000439903"/>
    </source>
</evidence>
<keyword evidence="2" id="KW-1185">Reference proteome</keyword>
<accession>A0A8H3XJ01</accession>
<organism evidence="1 2">
    <name type="scientific">Gigaspora margarita</name>
    <dbReference type="NCBI Taxonomy" id="4874"/>
    <lineage>
        <taxon>Eukaryota</taxon>
        <taxon>Fungi</taxon>
        <taxon>Fungi incertae sedis</taxon>
        <taxon>Mucoromycota</taxon>
        <taxon>Glomeromycotina</taxon>
        <taxon>Glomeromycetes</taxon>
        <taxon>Diversisporales</taxon>
        <taxon>Gigasporaceae</taxon>
        <taxon>Gigaspora</taxon>
    </lineage>
</organism>
<dbReference type="Pfam" id="PF14968">
    <property type="entry name" value="CCDC84"/>
    <property type="match status" value="1"/>
</dbReference>
<dbReference type="OrthoDB" id="2147116at2759"/>
<dbReference type="Proteomes" id="UP000439903">
    <property type="component" value="Unassembled WGS sequence"/>
</dbReference>
<dbReference type="PANTHER" id="PTHR31198:SF1">
    <property type="entry name" value="CENTROSOMAL AT-AC SPLICING FACTOR"/>
    <property type="match status" value="1"/>
</dbReference>
<reference evidence="1 2" key="1">
    <citation type="journal article" date="2019" name="Environ. Microbiol.">
        <title>At the nexus of three kingdoms: the genome of the mycorrhizal fungus Gigaspora margarita provides insights into plant, endobacterial and fungal interactions.</title>
        <authorList>
            <person name="Venice F."/>
            <person name="Ghignone S."/>
            <person name="Salvioli di Fossalunga A."/>
            <person name="Amselem J."/>
            <person name="Novero M."/>
            <person name="Xianan X."/>
            <person name="Sedzielewska Toro K."/>
            <person name="Morin E."/>
            <person name="Lipzen A."/>
            <person name="Grigoriev I.V."/>
            <person name="Henrissat B."/>
            <person name="Martin F.M."/>
            <person name="Bonfante P."/>
        </authorList>
    </citation>
    <scope>NUCLEOTIDE SEQUENCE [LARGE SCALE GENOMIC DNA]</scope>
    <source>
        <strain evidence="1 2">BEG34</strain>
    </source>
</reference>
<dbReference type="PANTHER" id="PTHR31198">
    <property type="entry name" value="COILED-COIL DOMAIN-CONTAINING PROTEIN 84"/>
    <property type="match status" value="1"/>
</dbReference>
<dbReference type="AlphaFoldDB" id="A0A8H3XJ01"/>
<comment type="caution">
    <text evidence="1">The sequence shown here is derived from an EMBL/GenBank/DDBJ whole genome shotgun (WGS) entry which is preliminary data.</text>
</comment>
<dbReference type="InterPro" id="IPR028015">
    <property type="entry name" value="CCDC84-like"/>
</dbReference>
<protein>
    <submittedName>
        <fullName evidence="1">Coiled-coil domain-containing protein 84</fullName>
    </submittedName>
</protein>